<organism evidence="2 3">
    <name type="scientific">Gymnopilus dilepis</name>
    <dbReference type="NCBI Taxonomy" id="231916"/>
    <lineage>
        <taxon>Eukaryota</taxon>
        <taxon>Fungi</taxon>
        <taxon>Dikarya</taxon>
        <taxon>Basidiomycota</taxon>
        <taxon>Agaricomycotina</taxon>
        <taxon>Agaricomycetes</taxon>
        <taxon>Agaricomycetidae</taxon>
        <taxon>Agaricales</taxon>
        <taxon>Agaricineae</taxon>
        <taxon>Hymenogastraceae</taxon>
        <taxon>Gymnopilus</taxon>
    </lineage>
</organism>
<keyword evidence="3" id="KW-1185">Reference proteome</keyword>
<dbReference type="Proteomes" id="UP000284706">
    <property type="component" value="Unassembled WGS sequence"/>
</dbReference>
<protein>
    <submittedName>
        <fullName evidence="2">Uncharacterized protein</fullName>
    </submittedName>
</protein>
<comment type="caution">
    <text evidence="2">The sequence shown here is derived from an EMBL/GenBank/DDBJ whole genome shotgun (WGS) entry which is preliminary data.</text>
</comment>
<dbReference type="EMBL" id="NHYE01004825">
    <property type="protein sequence ID" value="PPQ81801.1"/>
    <property type="molecule type" value="Genomic_DNA"/>
</dbReference>
<name>A0A409WTK2_9AGAR</name>
<accession>A0A409WTK2</accession>
<dbReference type="InParanoid" id="A0A409WTK2"/>
<evidence type="ECO:0000313" key="3">
    <source>
        <dbReference type="Proteomes" id="UP000284706"/>
    </source>
</evidence>
<dbReference type="AlphaFoldDB" id="A0A409WTK2"/>
<feature type="compositionally biased region" description="Polar residues" evidence="1">
    <location>
        <begin position="88"/>
        <end position="98"/>
    </location>
</feature>
<proteinExistence type="predicted"/>
<evidence type="ECO:0000256" key="1">
    <source>
        <dbReference type="SAM" id="MobiDB-lite"/>
    </source>
</evidence>
<reference evidence="2 3" key="1">
    <citation type="journal article" date="2018" name="Evol. Lett.">
        <title>Horizontal gene cluster transfer increased hallucinogenic mushroom diversity.</title>
        <authorList>
            <person name="Reynolds H.T."/>
            <person name="Vijayakumar V."/>
            <person name="Gluck-Thaler E."/>
            <person name="Korotkin H.B."/>
            <person name="Matheny P.B."/>
            <person name="Slot J.C."/>
        </authorList>
    </citation>
    <scope>NUCLEOTIDE SEQUENCE [LARGE SCALE GENOMIC DNA]</scope>
    <source>
        <strain evidence="2 3">SRW20</strain>
    </source>
</reference>
<evidence type="ECO:0000313" key="2">
    <source>
        <dbReference type="EMBL" id="PPQ81801.1"/>
    </source>
</evidence>
<gene>
    <name evidence="2" type="ORF">CVT26_010044</name>
</gene>
<sequence>MSRVWALSNAKAWFGALDLFTTPLALSRRNRGQKQPKIGRVIAYLYPQDLPRNTDGDRVFGTSTRRACLSKSAPYPLMQCVEAGSQTFKSQIPENPQSAGDRDPTASPVPIFYIATHPNQPEGLTRHVPLFSVSRTSLRSLQAQKLWV</sequence>
<feature type="region of interest" description="Disordered" evidence="1">
    <location>
        <begin position="88"/>
        <end position="107"/>
    </location>
</feature>